<dbReference type="EMBL" id="ML986657">
    <property type="protein sequence ID" value="KAF2261442.1"/>
    <property type="molecule type" value="Genomic_DNA"/>
</dbReference>
<evidence type="ECO:0000256" key="3">
    <source>
        <dbReference type="ARBA" id="ARBA00016197"/>
    </source>
</evidence>
<proteinExistence type="inferred from homology"/>
<reference evidence="10" key="1">
    <citation type="journal article" date="2020" name="Stud. Mycol.">
        <title>101 Dothideomycetes genomes: A test case for predicting lifestyles and emergence of pathogens.</title>
        <authorList>
            <person name="Haridas S."/>
            <person name="Albert R."/>
            <person name="Binder M."/>
            <person name="Bloem J."/>
            <person name="LaButti K."/>
            <person name="Salamov A."/>
            <person name="Andreopoulos B."/>
            <person name="Baker S."/>
            <person name="Barry K."/>
            <person name="Bills G."/>
            <person name="Bluhm B."/>
            <person name="Cannon C."/>
            <person name="Castanera R."/>
            <person name="Culley D."/>
            <person name="Daum C."/>
            <person name="Ezra D."/>
            <person name="Gonzalez J."/>
            <person name="Henrissat B."/>
            <person name="Kuo A."/>
            <person name="Liang C."/>
            <person name="Lipzen A."/>
            <person name="Lutzoni F."/>
            <person name="Magnuson J."/>
            <person name="Mondo S."/>
            <person name="Nolan M."/>
            <person name="Ohm R."/>
            <person name="Pangilinan J."/>
            <person name="Park H.-J."/>
            <person name="Ramirez L."/>
            <person name="Alfaro M."/>
            <person name="Sun H."/>
            <person name="Tritt A."/>
            <person name="Yoshinaga Y."/>
            <person name="Zwiers L.-H."/>
            <person name="Turgeon B."/>
            <person name="Goodwin S."/>
            <person name="Spatafora J."/>
            <person name="Crous P."/>
            <person name="Grigoriev I."/>
        </authorList>
    </citation>
    <scope>NUCLEOTIDE SEQUENCE [LARGE SCALE GENOMIC DNA]</scope>
    <source>
        <strain evidence="10">CBS 304.66</strain>
    </source>
</reference>
<evidence type="ECO:0000256" key="6">
    <source>
        <dbReference type="ARBA" id="ARBA00031849"/>
    </source>
</evidence>
<organism evidence="9 10">
    <name type="scientific">Lojkania enalia</name>
    <dbReference type="NCBI Taxonomy" id="147567"/>
    <lineage>
        <taxon>Eukaryota</taxon>
        <taxon>Fungi</taxon>
        <taxon>Dikarya</taxon>
        <taxon>Ascomycota</taxon>
        <taxon>Pezizomycotina</taxon>
        <taxon>Dothideomycetes</taxon>
        <taxon>Pleosporomycetidae</taxon>
        <taxon>Pleosporales</taxon>
        <taxon>Pleosporales incertae sedis</taxon>
        <taxon>Lojkania</taxon>
    </lineage>
</organism>
<keyword evidence="7" id="KW-0732">Signal</keyword>
<gene>
    <name evidence="9" type="ORF">CC78DRAFT_608180</name>
</gene>
<dbReference type="PANTHER" id="PTHR36091:SF1">
    <property type="entry name" value="ALTERED INHERITANCE OF MITOCHONDRIA PROTEIN 9, MITOCHONDRIAL"/>
    <property type="match status" value="1"/>
</dbReference>
<dbReference type="InterPro" id="IPR011009">
    <property type="entry name" value="Kinase-like_dom_sf"/>
</dbReference>
<dbReference type="OrthoDB" id="2831558at2759"/>
<evidence type="ECO:0000313" key="10">
    <source>
        <dbReference type="Proteomes" id="UP000800093"/>
    </source>
</evidence>
<keyword evidence="5" id="KW-0496">Mitochondrion</keyword>
<evidence type="ECO:0000313" key="9">
    <source>
        <dbReference type="EMBL" id="KAF2261442.1"/>
    </source>
</evidence>
<dbReference type="GO" id="GO:0005739">
    <property type="term" value="C:mitochondrion"/>
    <property type="evidence" value="ECO:0007669"/>
    <property type="project" value="UniProtKB-SubCell"/>
</dbReference>
<evidence type="ECO:0000256" key="2">
    <source>
        <dbReference type="ARBA" id="ARBA00005543"/>
    </source>
</evidence>
<evidence type="ECO:0000256" key="4">
    <source>
        <dbReference type="ARBA" id="ARBA00022946"/>
    </source>
</evidence>
<dbReference type="SUPFAM" id="SSF56112">
    <property type="entry name" value="Protein kinase-like (PK-like)"/>
    <property type="match status" value="1"/>
</dbReference>
<dbReference type="Proteomes" id="UP000800093">
    <property type="component" value="Unassembled WGS sequence"/>
</dbReference>
<dbReference type="Gene3D" id="3.90.1200.10">
    <property type="match status" value="1"/>
</dbReference>
<name>A0A9P4K2K8_9PLEO</name>
<dbReference type="Pfam" id="PF01636">
    <property type="entry name" value="APH"/>
    <property type="match status" value="1"/>
</dbReference>
<comment type="subcellular location">
    <subcellularLocation>
        <location evidence="1">Mitochondrion</location>
    </subcellularLocation>
</comment>
<feature type="domain" description="Aminoglycoside phosphotransferase" evidence="8">
    <location>
        <begin position="34"/>
        <end position="90"/>
    </location>
</feature>
<dbReference type="InterPro" id="IPR051035">
    <property type="entry name" value="Mito_inheritance_9"/>
</dbReference>
<sequence>MVLLAWLLTWTGLQLYCSGFIDAGFSRIPKDYLRQLGISQEIIRELAKTSVIQDAADPTLLHPDLHKRNVYVLEEDPSRVTAIIDWQSTSIELAYINSNHTPDLLEDPAEDIPILEKDSAVALRQVLIDLSQHWAELGFPGCYADSDGWVPAGKWIIAKEENTRLLCEWVKSIKESQGSEDRAIALWPFNEIDTLQKGERAVPDSS</sequence>
<dbReference type="AlphaFoldDB" id="A0A9P4K2K8"/>
<evidence type="ECO:0000256" key="7">
    <source>
        <dbReference type="SAM" id="SignalP"/>
    </source>
</evidence>
<evidence type="ECO:0000259" key="8">
    <source>
        <dbReference type="Pfam" id="PF01636"/>
    </source>
</evidence>
<keyword evidence="10" id="KW-1185">Reference proteome</keyword>
<feature type="chain" id="PRO_5040306221" description="Altered inheritance of mitochondria protein 9, mitochondrial" evidence="7">
    <location>
        <begin position="20"/>
        <end position="206"/>
    </location>
</feature>
<evidence type="ECO:0000256" key="5">
    <source>
        <dbReference type="ARBA" id="ARBA00023128"/>
    </source>
</evidence>
<dbReference type="InterPro" id="IPR002575">
    <property type="entry name" value="Aminoglycoside_PTrfase"/>
</dbReference>
<keyword evidence="4" id="KW-0809">Transit peptide</keyword>
<evidence type="ECO:0000256" key="1">
    <source>
        <dbReference type="ARBA" id="ARBA00004173"/>
    </source>
</evidence>
<comment type="caution">
    <text evidence="9">The sequence shown here is derived from an EMBL/GenBank/DDBJ whole genome shotgun (WGS) entry which is preliminary data.</text>
</comment>
<accession>A0A9P4K2K8</accession>
<dbReference type="PANTHER" id="PTHR36091">
    <property type="entry name" value="ALTERED INHERITANCE OF MITOCHONDRIA PROTEIN 9, MITOCHONDRIAL"/>
    <property type="match status" value="1"/>
</dbReference>
<feature type="signal peptide" evidence="7">
    <location>
        <begin position="1"/>
        <end position="19"/>
    </location>
</feature>
<comment type="similarity">
    <text evidence="2">Belongs to the AIM9 family.</text>
</comment>
<protein>
    <recommendedName>
        <fullName evidence="3">Altered inheritance of mitochondria protein 9, mitochondrial</fullName>
    </recommendedName>
    <alternativeName>
        <fullName evidence="6">Found in mitochondrial proteome protein 29</fullName>
    </alternativeName>
</protein>